<evidence type="ECO:0000313" key="1">
    <source>
        <dbReference type="EMBL" id="MCI48167.1"/>
    </source>
</evidence>
<dbReference type="AlphaFoldDB" id="A0A392SI95"/>
<proteinExistence type="predicted"/>
<name>A0A392SI95_9FABA</name>
<dbReference type="EMBL" id="LXQA010382523">
    <property type="protein sequence ID" value="MCI48167.1"/>
    <property type="molecule type" value="Genomic_DNA"/>
</dbReference>
<accession>A0A392SI95</accession>
<dbReference type="Proteomes" id="UP000265520">
    <property type="component" value="Unassembled WGS sequence"/>
</dbReference>
<comment type="caution">
    <text evidence="1">The sequence shown here is derived from an EMBL/GenBank/DDBJ whole genome shotgun (WGS) entry which is preliminary data.</text>
</comment>
<sequence length="20" mass="2328">MKELQSVLVVLYDVHGRIDL</sequence>
<protein>
    <submittedName>
        <fullName evidence="1">Uncharacterized protein</fullName>
    </submittedName>
</protein>
<organism evidence="1 2">
    <name type="scientific">Trifolium medium</name>
    <dbReference type="NCBI Taxonomy" id="97028"/>
    <lineage>
        <taxon>Eukaryota</taxon>
        <taxon>Viridiplantae</taxon>
        <taxon>Streptophyta</taxon>
        <taxon>Embryophyta</taxon>
        <taxon>Tracheophyta</taxon>
        <taxon>Spermatophyta</taxon>
        <taxon>Magnoliopsida</taxon>
        <taxon>eudicotyledons</taxon>
        <taxon>Gunneridae</taxon>
        <taxon>Pentapetalae</taxon>
        <taxon>rosids</taxon>
        <taxon>fabids</taxon>
        <taxon>Fabales</taxon>
        <taxon>Fabaceae</taxon>
        <taxon>Papilionoideae</taxon>
        <taxon>50 kb inversion clade</taxon>
        <taxon>NPAAA clade</taxon>
        <taxon>Hologalegina</taxon>
        <taxon>IRL clade</taxon>
        <taxon>Trifolieae</taxon>
        <taxon>Trifolium</taxon>
    </lineage>
</organism>
<evidence type="ECO:0000313" key="2">
    <source>
        <dbReference type="Proteomes" id="UP000265520"/>
    </source>
</evidence>
<feature type="non-terminal residue" evidence="1">
    <location>
        <position position="20"/>
    </location>
</feature>
<reference evidence="1 2" key="1">
    <citation type="journal article" date="2018" name="Front. Plant Sci.">
        <title>Red Clover (Trifolium pratense) and Zigzag Clover (T. medium) - A Picture of Genomic Similarities and Differences.</title>
        <authorList>
            <person name="Dluhosova J."/>
            <person name="Istvanek J."/>
            <person name="Nedelnik J."/>
            <person name="Repkova J."/>
        </authorList>
    </citation>
    <scope>NUCLEOTIDE SEQUENCE [LARGE SCALE GENOMIC DNA]</scope>
    <source>
        <strain evidence="2">cv. 10/8</strain>
        <tissue evidence="1">Leaf</tissue>
    </source>
</reference>
<keyword evidence="2" id="KW-1185">Reference proteome</keyword>